<dbReference type="Pfam" id="PF09792">
    <property type="entry name" value="But2"/>
    <property type="match status" value="1"/>
</dbReference>
<dbReference type="EMBL" id="PDLM01000003">
    <property type="protein sequence ID" value="RDW82387.1"/>
    <property type="molecule type" value="Genomic_DNA"/>
</dbReference>
<dbReference type="InterPro" id="IPR018620">
    <property type="entry name" value="Ubiquitin3-bd_protein_But2_C"/>
</dbReference>
<organism evidence="3 4">
    <name type="scientific">Coleophoma cylindrospora</name>
    <dbReference type="NCBI Taxonomy" id="1849047"/>
    <lineage>
        <taxon>Eukaryota</taxon>
        <taxon>Fungi</taxon>
        <taxon>Dikarya</taxon>
        <taxon>Ascomycota</taxon>
        <taxon>Pezizomycotina</taxon>
        <taxon>Leotiomycetes</taxon>
        <taxon>Helotiales</taxon>
        <taxon>Dermateaceae</taxon>
        <taxon>Coleophoma</taxon>
    </lineage>
</organism>
<name>A0A3D8S7T9_9HELO</name>
<accession>A0A3D8S7T9</accession>
<evidence type="ECO:0000256" key="1">
    <source>
        <dbReference type="SAM" id="SignalP"/>
    </source>
</evidence>
<sequence length="216" mass="22874">MKGLFVLSSLAAAVLAVPFDVISSRPLTVREESSLAERHEHQKTCPTGGTLPASGYLSPTLMVPISAKMPNLALGPTKNPIVTPNDICTIFNLVIPASALGKTCTLEFLFPSFPYQTLSPTVYYGPGHFTFTGYAFDSGALVNTTYNSQPPPGPSPPQPPAVLTPGNAYTINVGDCGIQPNQTQMTVSGKLCSTDTILSYRQSSKTCPIGFFVVIS</sequence>
<dbReference type="PANTHER" id="PTHR39613">
    <property type="entry name" value="ANCHORED CELL WALL PROTEIN, PUTATIVE (AFU_ORTHOLOGUE AFUA_4G08960)-RELATED"/>
    <property type="match status" value="1"/>
</dbReference>
<feature type="signal peptide" evidence="1">
    <location>
        <begin position="1"/>
        <end position="16"/>
    </location>
</feature>
<evidence type="ECO:0000313" key="3">
    <source>
        <dbReference type="EMBL" id="RDW82387.1"/>
    </source>
</evidence>
<reference evidence="3 4" key="1">
    <citation type="journal article" date="2018" name="IMA Fungus">
        <title>IMA Genome-F 9: Draft genome sequence of Annulohypoxylon stygium, Aspergillus mulundensis, Berkeleyomyces basicola (syn. Thielaviopsis basicola), Ceratocystis smalleyi, two Cercospora beticola strains, Coleophoma cylindrospora, Fusarium fracticaudum, Phialophora cf. hyalina, and Morchella septimelata.</title>
        <authorList>
            <person name="Wingfield B.D."/>
            <person name="Bills G.F."/>
            <person name="Dong Y."/>
            <person name="Huang W."/>
            <person name="Nel W.J."/>
            <person name="Swalarsk-Parry B.S."/>
            <person name="Vaghefi N."/>
            <person name="Wilken P.M."/>
            <person name="An Z."/>
            <person name="de Beer Z.W."/>
            <person name="De Vos L."/>
            <person name="Chen L."/>
            <person name="Duong T.A."/>
            <person name="Gao Y."/>
            <person name="Hammerbacher A."/>
            <person name="Kikkert J.R."/>
            <person name="Li Y."/>
            <person name="Li H."/>
            <person name="Li K."/>
            <person name="Li Q."/>
            <person name="Liu X."/>
            <person name="Ma X."/>
            <person name="Naidoo K."/>
            <person name="Pethybridge S.J."/>
            <person name="Sun J."/>
            <person name="Steenkamp E.T."/>
            <person name="van der Nest M.A."/>
            <person name="van Wyk S."/>
            <person name="Wingfield M.J."/>
            <person name="Xiong C."/>
            <person name="Yue Q."/>
            <person name="Zhang X."/>
        </authorList>
    </citation>
    <scope>NUCLEOTIDE SEQUENCE [LARGE SCALE GENOMIC DNA]</scope>
    <source>
        <strain evidence="3 4">BP6252</strain>
    </source>
</reference>
<proteinExistence type="predicted"/>
<keyword evidence="1" id="KW-0732">Signal</keyword>
<feature type="domain" description="Ubiquitin 3 binding protein But2 C-terminal" evidence="2">
    <location>
        <begin position="58"/>
        <end position="204"/>
    </location>
</feature>
<dbReference type="AlphaFoldDB" id="A0A3D8S7T9"/>
<dbReference type="OrthoDB" id="4657524at2759"/>
<dbReference type="Proteomes" id="UP000256645">
    <property type="component" value="Unassembled WGS sequence"/>
</dbReference>
<comment type="caution">
    <text evidence="3">The sequence shown here is derived from an EMBL/GenBank/DDBJ whole genome shotgun (WGS) entry which is preliminary data.</text>
</comment>
<protein>
    <recommendedName>
        <fullName evidence="2">Ubiquitin 3 binding protein But2 C-terminal domain-containing protein</fullName>
    </recommendedName>
</protein>
<evidence type="ECO:0000259" key="2">
    <source>
        <dbReference type="Pfam" id="PF09792"/>
    </source>
</evidence>
<evidence type="ECO:0000313" key="4">
    <source>
        <dbReference type="Proteomes" id="UP000256645"/>
    </source>
</evidence>
<gene>
    <name evidence="3" type="ORF">BP6252_03499</name>
</gene>
<dbReference type="PANTHER" id="PTHR39613:SF1">
    <property type="entry name" value="ANCHORED CELL WALL PROTEIN, PUTATIVE (AFU_ORTHOLOGUE AFUA_4G08960)-RELATED"/>
    <property type="match status" value="1"/>
</dbReference>
<feature type="chain" id="PRO_5017697965" description="Ubiquitin 3 binding protein But2 C-terminal domain-containing protein" evidence="1">
    <location>
        <begin position="17"/>
        <end position="216"/>
    </location>
</feature>
<keyword evidence="4" id="KW-1185">Reference proteome</keyword>